<accession>A0AAV9XM93</accession>
<dbReference type="AlphaFoldDB" id="A0AAV9XM93"/>
<name>A0AAV9XM93_9PEZI</name>
<evidence type="ECO:0000313" key="2">
    <source>
        <dbReference type="Proteomes" id="UP001365542"/>
    </source>
</evidence>
<evidence type="ECO:0000313" key="1">
    <source>
        <dbReference type="EMBL" id="KAK6542697.1"/>
    </source>
</evidence>
<comment type="caution">
    <text evidence="1">The sequence shown here is derived from an EMBL/GenBank/DDBJ whole genome shotgun (WGS) entry which is preliminary data.</text>
</comment>
<organism evidence="1 2">
    <name type="scientific">Orbilia ellipsospora</name>
    <dbReference type="NCBI Taxonomy" id="2528407"/>
    <lineage>
        <taxon>Eukaryota</taxon>
        <taxon>Fungi</taxon>
        <taxon>Dikarya</taxon>
        <taxon>Ascomycota</taxon>
        <taxon>Pezizomycotina</taxon>
        <taxon>Orbiliomycetes</taxon>
        <taxon>Orbiliales</taxon>
        <taxon>Orbiliaceae</taxon>
        <taxon>Orbilia</taxon>
    </lineage>
</organism>
<gene>
    <name evidence="1" type="ORF">TWF694_006641</name>
</gene>
<dbReference type="Proteomes" id="UP001365542">
    <property type="component" value="Unassembled WGS sequence"/>
</dbReference>
<dbReference type="EMBL" id="JAVHJO010000002">
    <property type="protein sequence ID" value="KAK6542697.1"/>
    <property type="molecule type" value="Genomic_DNA"/>
</dbReference>
<reference evidence="1 2" key="1">
    <citation type="submission" date="2019-10" db="EMBL/GenBank/DDBJ databases">
        <authorList>
            <person name="Palmer J.M."/>
        </authorList>
    </citation>
    <scope>NUCLEOTIDE SEQUENCE [LARGE SCALE GENOMIC DNA]</scope>
    <source>
        <strain evidence="1 2">TWF694</strain>
    </source>
</reference>
<proteinExistence type="predicted"/>
<protein>
    <submittedName>
        <fullName evidence="1">Uncharacterized protein</fullName>
    </submittedName>
</protein>
<sequence length="118" mass="13276">MARFYDGRGYSAPEHVFSCFVRIYEYINAQDPGRNYIINLSLGWFQKDLFLLEEAGTPDEKAYLDVFHDMFKDMIGEIIKLGNVILVAAPGNGRPVSDLNHRCVVLDNAGGFVGDERA</sequence>
<keyword evidence="2" id="KW-1185">Reference proteome</keyword>